<dbReference type="Gene3D" id="2.60.120.620">
    <property type="entry name" value="q2cbj1_9rhob like domain"/>
    <property type="match status" value="1"/>
</dbReference>
<evidence type="ECO:0000256" key="2">
    <source>
        <dbReference type="ARBA" id="ARBA00022723"/>
    </source>
</evidence>
<proteinExistence type="predicted"/>
<evidence type="ECO:0000259" key="7">
    <source>
        <dbReference type="SMART" id="SM00702"/>
    </source>
</evidence>
<feature type="signal peptide" evidence="6">
    <location>
        <begin position="1"/>
        <end position="20"/>
    </location>
</feature>
<dbReference type="Proteomes" id="UP001562357">
    <property type="component" value="Unassembled WGS sequence"/>
</dbReference>
<keyword evidence="9" id="KW-1185">Reference proteome</keyword>
<accession>A0ABQ0CZ68</accession>
<feature type="domain" description="Prolyl 4-hydroxylase alpha subunit" evidence="7">
    <location>
        <begin position="62"/>
        <end position="269"/>
    </location>
</feature>
<dbReference type="InterPro" id="IPR044862">
    <property type="entry name" value="Pro_4_hyd_alph_FE2OG_OXY"/>
</dbReference>
<dbReference type="SMART" id="SM00702">
    <property type="entry name" value="P4Hc"/>
    <property type="match status" value="1"/>
</dbReference>
<dbReference type="PANTHER" id="PTHR10869:SF246">
    <property type="entry name" value="TRANSMEMBRANE PROLYL 4-HYDROXYLASE"/>
    <property type="match status" value="1"/>
</dbReference>
<name>A0ABQ0CZ68_9HYPO</name>
<evidence type="ECO:0000256" key="6">
    <source>
        <dbReference type="SAM" id="SignalP"/>
    </source>
</evidence>
<comment type="cofactor">
    <cofactor evidence="1">
        <name>L-ascorbate</name>
        <dbReference type="ChEBI" id="CHEBI:38290"/>
    </cofactor>
</comment>
<evidence type="ECO:0000313" key="8">
    <source>
        <dbReference type="EMBL" id="GAB0138732.1"/>
    </source>
</evidence>
<gene>
    <name evidence="8" type="primary">g6957</name>
    <name evidence="8" type="ORF">EsDP_00006957</name>
</gene>
<evidence type="ECO:0000256" key="3">
    <source>
        <dbReference type="ARBA" id="ARBA00022964"/>
    </source>
</evidence>
<evidence type="ECO:0000256" key="4">
    <source>
        <dbReference type="ARBA" id="ARBA00023002"/>
    </source>
</evidence>
<keyword evidence="2" id="KW-0479">Metal-binding</keyword>
<sequence>MLNKTYFILLPLCTALLSFAKLWQTLSPTSIVPVLQSAVHSWRLSRYKCTHGYTIEILSIDPLVMYINGFTTDFEIDHMLRVSKNDFGLSYVYNERLESVIDTRYRTSQSSMIPVTDPISQCLSTRLKSILGNIQHIRTEPIQVVKYEPTEKFLTHMDWFDMPRNLTMKRGNTMVKRAYNRMASIFAYLDDRCTGGETYFPNVQSVSAVADGDKFSRTESGKGLLVRPRRGNAVFWNNLFPNGTGDPRVEHAGLPVNTGIKKGINLFSYYFYDAPMFGGEEE</sequence>
<protein>
    <recommendedName>
        <fullName evidence="7">Prolyl 4-hydroxylase alpha subunit domain-containing protein</fullName>
    </recommendedName>
</protein>
<dbReference type="Pfam" id="PF13640">
    <property type="entry name" value="2OG-FeII_Oxy_3"/>
    <property type="match status" value="1"/>
</dbReference>
<keyword evidence="6" id="KW-0732">Signal</keyword>
<keyword evidence="4" id="KW-0560">Oxidoreductase</keyword>
<comment type="caution">
    <text evidence="8">The sequence shown here is derived from an EMBL/GenBank/DDBJ whole genome shotgun (WGS) entry which is preliminary data.</text>
</comment>
<keyword evidence="5" id="KW-0408">Iron</keyword>
<dbReference type="PANTHER" id="PTHR10869">
    <property type="entry name" value="PROLYL 4-HYDROXYLASE ALPHA SUBUNIT"/>
    <property type="match status" value="1"/>
</dbReference>
<dbReference type="EMBL" id="BAAFGZ010000474">
    <property type="protein sequence ID" value="GAB0138732.1"/>
    <property type="molecule type" value="Genomic_DNA"/>
</dbReference>
<evidence type="ECO:0000256" key="5">
    <source>
        <dbReference type="ARBA" id="ARBA00023004"/>
    </source>
</evidence>
<feature type="chain" id="PRO_5046421300" description="Prolyl 4-hydroxylase alpha subunit domain-containing protein" evidence="6">
    <location>
        <begin position="21"/>
        <end position="282"/>
    </location>
</feature>
<evidence type="ECO:0000313" key="9">
    <source>
        <dbReference type="Proteomes" id="UP001562357"/>
    </source>
</evidence>
<reference evidence="9" key="1">
    <citation type="submission" date="2024-06" db="EMBL/GenBank/DDBJ databases">
        <title>Draft Genome Sequences of Epichloe bromicola Strains Isolated from Elymus ciliaris.</title>
        <authorList>
            <consortium name="Epichloe bromicola genome sequencing consortium"/>
            <person name="Miura A."/>
            <person name="Imano S."/>
            <person name="Ashida A."/>
            <person name="Sato I."/>
            <person name="Chiba S."/>
            <person name="Tanaka A."/>
            <person name="Camagna M."/>
            <person name="Takemoto D."/>
        </authorList>
    </citation>
    <scope>NUCLEOTIDE SEQUENCE [LARGE SCALE GENOMIC DNA]</scope>
    <source>
        <strain evidence="9">DP</strain>
    </source>
</reference>
<dbReference type="InterPro" id="IPR006620">
    <property type="entry name" value="Pro_4_hyd_alph"/>
</dbReference>
<organism evidence="8 9">
    <name type="scientific">Epichloe bromicola</name>
    <dbReference type="NCBI Taxonomy" id="79588"/>
    <lineage>
        <taxon>Eukaryota</taxon>
        <taxon>Fungi</taxon>
        <taxon>Dikarya</taxon>
        <taxon>Ascomycota</taxon>
        <taxon>Pezizomycotina</taxon>
        <taxon>Sordariomycetes</taxon>
        <taxon>Hypocreomycetidae</taxon>
        <taxon>Hypocreales</taxon>
        <taxon>Clavicipitaceae</taxon>
        <taxon>Epichloe</taxon>
    </lineage>
</organism>
<dbReference type="InterPro" id="IPR045054">
    <property type="entry name" value="P4HA-like"/>
</dbReference>
<keyword evidence="3" id="KW-0223">Dioxygenase</keyword>
<evidence type="ECO:0000256" key="1">
    <source>
        <dbReference type="ARBA" id="ARBA00001961"/>
    </source>
</evidence>